<dbReference type="eggNOG" id="ENOG5032R4I">
    <property type="taxonomic scope" value="Bacteria"/>
</dbReference>
<keyword evidence="1" id="KW-1133">Transmembrane helix</keyword>
<dbReference type="OrthoDB" id="2112083at2"/>
<feature type="transmembrane region" description="Helical" evidence="1">
    <location>
        <begin position="6"/>
        <end position="26"/>
    </location>
</feature>
<sequence length="205" mass="24050">MIAYLVAWIRNIVVILLLTSFIELLLPESELEKYTRVVLGLFIVIAILNPILNLFNNNYNFQQITDLLTVEEESQMNKSEIMEQGKELRNISQQKARSDYKRQLSKQIAALLSFNNELPKSSVKVKLRPDNKIEKIIIKLQQNENRDQPEIEQEIKVDDIEINNESQQESREANQKQSLEVNQQIKKQLANFYNLSHEQIIIKRD</sequence>
<dbReference type="AlphaFoldDB" id="D9QRW1"/>
<keyword evidence="3" id="KW-1185">Reference proteome</keyword>
<accession>D9QRW1</accession>
<dbReference type="InterPro" id="IPR014245">
    <property type="entry name" value="Spore_III_AF"/>
</dbReference>
<keyword evidence="1" id="KW-0472">Membrane</keyword>
<dbReference type="NCBIfam" id="TIGR02896">
    <property type="entry name" value="spore_III_AF"/>
    <property type="match status" value="1"/>
</dbReference>
<proteinExistence type="predicted"/>
<evidence type="ECO:0000313" key="3">
    <source>
        <dbReference type="Proteomes" id="UP000001661"/>
    </source>
</evidence>
<evidence type="ECO:0000256" key="1">
    <source>
        <dbReference type="SAM" id="Phobius"/>
    </source>
</evidence>
<dbReference type="KEGG" id="aar:Acear_1747"/>
<organism evidence="2 3">
    <name type="scientific">Acetohalobium arabaticum (strain ATCC 49924 / DSM 5501 / Z-7288)</name>
    <dbReference type="NCBI Taxonomy" id="574087"/>
    <lineage>
        <taxon>Bacteria</taxon>
        <taxon>Bacillati</taxon>
        <taxon>Bacillota</taxon>
        <taxon>Clostridia</taxon>
        <taxon>Halanaerobiales</taxon>
        <taxon>Halobacteroidaceae</taxon>
        <taxon>Acetohalobium</taxon>
    </lineage>
</organism>
<dbReference type="RefSeq" id="WP_013278697.1">
    <property type="nucleotide sequence ID" value="NC_014378.1"/>
</dbReference>
<dbReference type="HOGENOM" id="CLU_094201_1_1_9"/>
<protein>
    <submittedName>
        <fullName evidence="2">Stage III sporulation protein AF</fullName>
    </submittedName>
</protein>
<keyword evidence="1" id="KW-0812">Transmembrane</keyword>
<gene>
    <name evidence="2" type="ordered locus">Acear_1747</name>
</gene>
<evidence type="ECO:0000313" key="2">
    <source>
        <dbReference type="EMBL" id="ADL13252.1"/>
    </source>
</evidence>
<dbReference type="Proteomes" id="UP000001661">
    <property type="component" value="Chromosome"/>
</dbReference>
<name>D9QRW1_ACEAZ</name>
<dbReference type="STRING" id="574087.Acear_1747"/>
<reference evidence="2 3" key="1">
    <citation type="journal article" date="2010" name="Stand. Genomic Sci.">
        <title>Complete genome sequence of Acetohalobium arabaticum type strain (Z-7288).</title>
        <authorList>
            <person name="Sikorski J."/>
            <person name="Lapidus A."/>
            <person name="Chertkov O."/>
            <person name="Lucas S."/>
            <person name="Copeland A."/>
            <person name="Glavina Del Rio T."/>
            <person name="Nolan M."/>
            <person name="Tice H."/>
            <person name="Cheng J.F."/>
            <person name="Han C."/>
            <person name="Brambilla E."/>
            <person name="Pitluck S."/>
            <person name="Liolios K."/>
            <person name="Ivanova N."/>
            <person name="Mavromatis K."/>
            <person name="Mikhailova N."/>
            <person name="Pati A."/>
            <person name="Bruce D."/>
            <person name="Detter C."/>
            <person name="Tapia R."/>
            <person name="Goodwin L."/>
            <person name="Chen A."/>
            <person name="Palaniappan K."/>
            <person name="Land M."/>
            <person name="Hauser L."/>
            <person name="Chang Y.J."/>
            <person name="Jeffries C.D."/>
            <person name="Rohde M."/>
            <person name="Goker M."/>
            <person name="Spring S."/>
            <person name="Woyke T."/>
            <person name="Bristow J."/>
            <person name="Eisen J.A."/>
            <person name="Markowitz V."/>
            <person name="Hugenholtz P."/>
            <person name="Kyrpides N.C."/>
            <person name="Klenk H.P."/>
        </authorList>
    </citation>
    <scope>NUCLEOTIDE SEQUENCE [LARGE SCALE GENOMIC DNA]</scope>
    <source>
        <strain evidence="3">ATCC 49924 / DSM 5501 / Z-7288</strain>
    </source>
</reference>
<dbReference type="EMBL" id="CP002105">
    <property type="protein sequence ID" value="ADL13252.1"/>
    <property type="molecule type" value="Genomic_DNA"/>
</dbReference>
<dbReference type="Pfam" id="PF09581">
    <property type="entry name" value="Spore_III_AF"/>
    <property type="match status" value="1"/>
</dbReference>
<feature type="transmembrane region" description="Helical" evidence="1">
    <location>
        <begin position="38"/>
        <end position="55"/>
    </location>
</feature>